<proteinExistence type="predicted"/>
<dbReference type="SUPFAM" id="SSF53850">
    <property type="entry name" value="Periplasmic binding protein-like II"/>
    <property type="match status" value="1"/>
</dbReference>
<feature type="chain" id="PRO_5045610918" description="Transporter substrate-binding domain-containing protein" evidence="1">
    <location>
        <begin position="19"/>
        <end position="288"/>
    </location>
</feature>
<evidence type="ECO:0000313" key="2">
    <source>
        <dbReference type="EMBL" id="MET1490416.1"/>
    </source>
</evidence>
<dbReference type="RefSeq" id="WP_345929038.1">
    <property type="nucleotide sequence ID" value="NZ_JBDIVF010000008.1"/>
</dbReference>
<evidence type="ECO:0008006" key="4">
    <source>
        <dbReference type="Google" id="ProtNLM"/>
    </source>
</evidence>
<dbReference type="EMBL" id="JBEWLZ010000005">
    <property type="protein sequence ID" value="MET1490416.1"/>
    <property type="molecule type" value="Genomic_DNA"/>
</dbReference>
<gene>
    <name evidence="2" type="ORF">ABVT11_11325</name>
</gene>
<dbReference type="Proteomes" id="UP001548590">
    <property type="component" value="Unassembled WGS sequence"/>
</dbReference>
<sequence length="288" mass="32057">MRSLAMLLCLCAAPAVLAQTVIREPITEGERGKLDAFINGREILKISDFGSMQLDSVGPVEHFIFRKAVLLGGLDARFENFLVPNSARARELVASGAVCCSGAAQWHLYFQKDAERMFESDEVIGQGGYEKGLYTTKENLARLKLARAEDLRALRAVSSNTWVIDWGTLERLPFRALYSAPTRPQQFSMVKFGRADVTLQDFTANPGMSAEEQGVTLYPVPGVKIALLGTRHFFISRTHPDGPKIYEALQKGLRVMRQSGELRRILVDSGFINRHVRDWTLLNPQTGG</sequence>
<keyword evidence="1" id="KW-0732">Signal</keyword>
<accession>A0ABV2CR71</accession>
<organism evidence="2 3">
    <name type="scientific">Uliginosibacterium paludis</name>
    <dbReference type="NCBI Taxonomy" id="1615952"/>
    <lineage>
        <taxon>Bacteria</taxon>
        <taxon>Pseudomonadati</taxon>
        <taxon>Pseudomonadota</taxon>
        <taxon>Betaproteobacteria</taxon>
        <taxon>Rhodocyclales</taxon>
        <taxon>Zoogloeaceae</taxon>
        <taxon>Uliginosibacterium</taxon>
    </lineage>
</organism>
<evidence type="ECO:0000256" key="1">
    <source>
        <dbReference type="SAM" id="SignalP"/>
    </source>
</evidence>
<keyword evidence="3" id="KW-1185">Reference proteome</keyword>
<reference evidence="2 3" key="1">
    <citation type="submission" date="2024-07" db="EMBL/GenBank/DDBJ databases">
        <title>Uliginosibacterium paludis KCTC:42655.</title>
        <authorList>
            <person name="Kim M.K."/>
        </authorList>
    </citation>
    <scope>NUCLEOTIDE SEQUENCE [LARGE SCALE GENOMIC DNA]</scope>
    <source>
        <strain evidence="2 3">KCTC 42655</strain>
    </source>
</reference>
<evidence type="ECO:0000313" key="3">
    <source>
        <dbReference type="Proteomes" id="UP001548590"/>
    </source>
</evidence>
<comment type="caution">
    <text evidence="2">The sequence shown here is derived from an EMBL/GenBank/DDBJ whole genome shotgun (WGS) entry which is preliminary data.</text>
</comment>
<protein>
    <recommendedName>
        <fullName evidence="4">Transporter substrate-binding domain-containing protein</fullName>
    </recommendedName>
</protein>
<feature type="signal peptide" evidence="1">
    <location>
        <begin position="1"/>
        <end position="18"/>
    </location>
</feature>
<name>A0ABV2CR71_9RHOO</name>